<evidence type="ECO:0000313" key="1">
    <source>
        <dbReference type="EMBL" id="CAG8521872.1"/>
    </source>
</evidence>
<protein>
    <submittedName>
        <fullName evidence="1">6047_t:CDS:1</fullName>
    </submittedName>
</protein>
<gene>
    <name evidence="1" type="ORF">SCALOS_LOCUS4102</name>
</gene>
<comment type="caution">
    <text evidence="1">The sequence shown here is derived from an EMBL/GenBank/DDBJ whole genome shotgun (WGS) entry which is preliminary data.</text>
</comment>
<proteinExistence type="predicted"/>
<name>A0ACA9LBW2_9GLOM</name>
<sequence length="297" mass="33697">MQTTLPSIKNLLLDTQINDSHGSSFSIPFSPVTSISTYHQNFPSVSLQSTDAHHIAAINAHNKHMTLPSHNINNIKSLLSPPESPNLTHNYQQSPFDSYETQHAPKQELRYTFQQVSGEQCNCCARTSDDYSSTPMQMNSYHNQYSQPPQQRYSSYSTIYPSQISQFDRKQPSSQTLPRLNASVFTNIASLKHFPPKSLSGQTSQSSSSCVNRYQCPYCSKRFSRPSSLRIHTYSHTGEKPFVCSEPGCGRKFSVQSNMRRHLRVHRLGRPVKRTRYDGEVEGVKMLNHATILRGCY</sequence>
<organism evidence="1 2">
    <name type="scientific">Scutellospora calospora</name>
    <dbReference type="NCBI Taxonomy" id="85575"/>
    <lineage>
        <taxon>Eukaryota</taxon>
        <taxon>Fungi</taxon>
        <taxon>Fungi incertae sedis</taxon>
        <taxon>Mucoromycota</taxon>
        <taxon>Glomeromycotina</taxon>
        <taxon>Glomeromycetes</taxon>
        <taxon>Diversisporales</taxon>
        <taxon>Gigasporaceae</taxon>
        <taxon>Scutellospora</taxon>
    </lineage>
</organism>
<accession>A0ACA9LBW2</accession>
<dbReference type="Proteomes" id="UP000789860">
    <property type="component" value="Unassembled WGS sequence"/>
</dbReference>
<dbReference type="EMBL" id="CAJVPM010005252">
    <property type="protein sequence ID" value="CAG8521872.1"/>
    <property type="molecule type" value="Genomic_DNA"/>
</dbReference>
<reference evidence="1" key="1">
    <citation type="submission" date="2021-06" db="EMBL/GenBank/DDBJ databases">
        <authorList>
            <person name="Kallberg Y."/>
            <person name="Tangrot J."/>
            <person name="Rosling A."/>
        </authorList>
    </citation>
    <scope>NUCLEOTIDE SEQUENCE</scope>
    <source>
        <strain evidence="1">AU212A</strain>
    </source>
</reference>
<evidence type="ECO:0000313" key="2">
    <source>
        <dbReference type="Proteomes" id="UP000789860"/>
    </source>
</evidence>
<keyword evidence="2" id="KW-1185">Reference proteome</keyword>